<name>A0A9D2HTQ3_9BACE</name>
<dbReference type="InterPro" id="IPR009387">
    <property type="entry name" value="HigB-2"/>
</dbReference>
<gene>
    <name evidence="1" type="ORF">H9785_09995</name>
</gene>
<accession>A0A9D2HTQ3</accession>
<organism evidence="1 2">
    <name type="scientific">Candidatus Bacteroides intestinavium</name>
    <dbReference type="NCBI Taxonomy" id="2838469"/>
    <lineage>
        <taxon>Bacteria</taxon>
        <taxon>Pseudomonadati</taxon>
        <taxon>Bacteroidota</taxon>
        <taxon>Bacteroidia</taxon>
        <taxon>Bacteroidales</taxon>
        <taxon>Bacteroidaceae</taxon>
        <taxon>Bacteroides</taxon>
    </lineage>
</organism>
<evidence type="ECO:0000313" key="2">
    <source>
        <dbReference type="Proteomes" id="UP000823860"/>
    </source>
</evidence>
<dbReference type="Pfam" id="PF06296">
    <property type="entry name" value="RelE"/>
    <property type="match status" value="1"/>
</dbReference>
<dbReference type="EMBL" id="DWZE01000123">
    <property type="protein sequence ID" value="HJA84284.1"/>
    <property type="molecule type" value="Genomic_DNA"/>
</dbReference>
<reference evidence="1" key="1">
    <citation type="journal article" date="2021" name="PeerJ">
        <title>Extensive microbial diversity within the chicken gut microbiome revealed by metagenomics and culture.</title>
        <authorList>
            <person name="Gilroy R."/>
            <person name="Ravi A."/>
            <person name="Getino M."/>
            <person name="Pursley I."/>
            <person name="Horton D.L."/>
            <person name="Alikhan N.F."/>
            <person name="Baker D."/>
            <person name="Gharbi K."/>
            <person name="Hall N."/>
            <person name="Watson M."/>
            <person name="Adriaenssens E.M."/>
            <person name="Foster-Nyarko E."/>
            <person name="Jarju S."/>
            <person name="Secka A."/>
            <person name="Antonio M."/>
            <person name="Oren A."/>
            <person name="Chaudhuri R.R."/>
            <person name="La Ragione R."/>
            <person name="Hildebrand F."/>
            <person name="Pallen M.J."/>
        </authorList>
    </citation>
    <scope>NUCLEOTIDE SEQUENCE</scope>
    <source>
        <strain evidence="1">ChiHecec1B25-7008</strain>
    </source>
</reference>
<dbReference type="AlphaFoldDB" id="A0A9D2HTQ3"/>
<protein>
    <submittedName>
        <fullName evidence="1">Type II toxin-antitoxin system RelE/ParE family toxin</fullName>
    </submittedName>
</protein>
<reference evidence="1" key="2">
    <citation type="submission" date="2021-04" db="EMBL/GenBank/DDBJ databases">
        <authorList>
            <person name="Gilroy R."/>
        </authorList>
    </citation>
    <scope>NUCLEOTIDE SEQUENCE</scope>
    <source>
        <strain evidence="1">ChiHecec1B25-7008</strain>
    </source>
</reference>
<evidence type="ECO:0000313" key="1">
    <source>
        <dbReference type="EMBL" id="HJA84284.1"/>
    </source>
</evidence>
<dbReference type="Proteomes" id="UP000823860">
    <property type="component" value="Unassembled WGS sequence"/>
</dbReference>
<proteinExistence type="predicted"/>
<comment type="caution">
    <text evidence="1">The sequence shown here is derived from an EMBL/GenBank/DDBJ whole genome shotgun (WGS) entry which is preliminary data.</text>
</comment>
<sequence length="117" mass="13505">MTQIIAEPPFIKELKRLAKKYKNITKDIQKLAEELRQNPFYGSDLGKGVRKVRMAVTDKGKGKSHGARVITYIDTIINLQENNVHLLYIYDKADQENISDKEIIELLKYISSKPSRQ</sequence>